<keyword evidence="1" id="KW-0472">Membrane</keyword>
<dbReference type="OrthoDB" id="428263at2"/>
<keyword evidence="1" id="KW-0812">Transmembrane</keyword>
<sequence>MLHYYLIVLTIITGIMAGVYFAFSSFIMRSLRSLSPLEGAKAMIRINEVVLKSAFMPLFFGSTLGHTLLALWMSLAPPAMPSALLITANMAYLIGMFVCTAIFNVPLNNRLLSYKDDEEQLKHYWRTYQSDWGKWNLVRTLACTLSALMLLIGWTYI</sequence>
<gene>
    <name evidence="2" type="ordered locus">Marme_1727</name>
</gene>
<evidence type="ECO:0000256" key="1">
    <source>
        <dbReference type="SAM" id="Phobius"/>
    </source>
</evidence>
<dbReference type="STRING" id="717774.Marme_1727"/>
<proteinExistence type="predicted"/>
<dbReference type="AlphaFoldDB" id="F2K0J9"/>
<dbReference type="Pfam" id="PF08592">
    <property type="entry name" value="Anthrone_oxy"/>
    <property type="match status" value="1"/>
</dbReference>
<dbReference type="HOGENOM" id="CLU_111152_2_0_6"/>
<feature type="transmembrane region" description="Helical" evidence="1">
    <location>
        <begin position="49"/>
        <end position="72"/>
    </location>
</feature>
<feature type="transmembrane region" description="Helical" evidence="1">
    <location>
        <begin position="136"/>
        <end position="156"/>
    </location>
</feature>
<dbReference type="InterPro" id="IPR013901">
    <property type="entry name" value="Anthrone_oxy"/>
</dbReference>
<protein>
    <recommendedName>
        <fullName evidence="4">DUF1772 domain-containing protein</fullName>
    </recommendedName>
</protein>
<keyword evidence="3" id="KW-1185">Reference proteome</keyword>
<dbReference type="EMBL" id="CP002583">
    <property type="protein sequence ID" value="ADZ90983.1"/>
    <property type="molecule type" value="Genomic_DNA"/>
</dbReference>
<dbReference type="Proteomes" id="UP000001062">
    <property type="component" value="Chromosome"/>
</dbReference>
<keyword evidence="1" id="KW-1133">Transmembrane helix</keyword>
<evidence type="ECO:0008006" key="4">
    <source>
        <dbReference type="Google" id="ProtNLM"/>
    </source>
</evidence>
<feature type="transmembrane region" description="Helical" evidence="1">
    <location>
        <begin position="84"/>
        <end position="105"/>
    </location>
</feature>
<evidence type="ECO:0000313" key="3">
    <source>
        <dbReference type="Proteomes" id="UP000001062"/>
    </source>
</evidence>
<accession>F2K0J9</accession>
<feature type="transmembrane region" description="Helical" evidence="1">
    <location>
        <begin position="6"/>
        <end position="28"/>
    </location>
</feature>
<dbReference type="eggNOG" id="COG5500">
    <property type="taxonomic scope" value="Bacteria"/>
</dbReference>
<name>F2K0J9_MARM1</name>
<dbReference type="KEGG" id="mme:Marme_1727"/>
<organism evidence="2 3">
    <name type="scientific">Marinomonas mediterranea (strain ATCC 700492 / JCM 21426 / NBRC 103028 / MMB-1)</name>
    <dbReference type="NCBI Taxonomy" id="717774"/>
    <lineage>
        <taxon>Bacteria</taxon>
        <taxon>Pseudomonadati</taxon>
        <taxon>Pseudomonadota</taxon>
        <taxon>Gammaproteobacteria</taxon>
        <taxon>Oceanospirillales</taxon>
        <taxon>Oceanospirillaceae</taxon>
        <taxon>Marinomonas</taxon>
    </lineage>
</organism>
<evidence type="ECO:0000313" key="2">
    <source>
        <dbReference type="EMBL" id="ADZ90983.1"/>
    </source>
</evidence>
<reference evidence="2 3" key="1">
    <citation type="journal article" date="2012" name="Stand. Genomic Sci.">
        <title>Complete genome sequence of the melanogenic marine bacterium Marinomonas mediterranea type strain (MMB-1(T)).</title>
        <authorList>
            <person name="Lucas-Elio P."/>
            <person name="Goodwin L."/>
            <person name="Woyke T."/>
            <person name="Pitluck S."/>
            <person name="Nolan M."/>
            <person name="Kyrpides N.C."/>
            <person name="Detter J.C."/>
            <person name="Copeland A."/>
            <person name="Teshima H."/>
            <person name="Bruce D."/>
            <person name="Detter C."/>
            <person name="Tapia R."/>
            <person name="Han S."/>
            <person name="Land M.L."/>
            <person name="Ivanova N."/>
            <person name="Mikhailova N."/>
            <person name="Johnston A.W."/>
            <person name="Sanchez-Amat A."/>
        </authorList>
    </citation>
    <scope>NUCLEOTIDE SEQUENCE [LARGE SCALE GENOMIC DNA]</scope>
    <source>
        <strain evidence="3">ATCC 700492 / JCM 21426 / NBRC 103028 / MMB-1</strain>
    </source>
</reference>